<sequence>MADRPILFSTPMVRALLEGRKTQTRRICTGANDFGLSYVVALDDAPGWFGDEEGEVRFSAGFKPGDRLYVREEYYQFGSWHVVEGALTKGGKTKWAFDGAKAMVAYDPPADFLVSRDKAFPGLPRWYKRLGRFMPRSLSRMTLTVTDVRVERLHDISEDDAQAEGADKLVMDESGAFYAGFPEGTHKCGFAGIWSRINGAESWEANPWIVAVSFSVEKGNIDG</sequence>
<evidence type="ECO:0000313" key="1">
    <source>
        <dbReference type="EMBL" id="APL94121.1"/>
    </source>
</evidence>
<dbReference type="Proteomes" id="UP000004550">
    <property type="component" value="Chromosome"/>
</dbReference>
<dbReference type="EMBL" id="CP013070">
    <property type="protein sequence ID" value="APL94121.1"/>
    <property type="molecule type" value="Genomic_DNA"/>
</dbReference>
<proteinExistence type="predicted"/>
<protein>
    <submittedName>
        <fullName evidence="1">Uncharacterized protein</fullName>
    </submittedName>
</protein>
<evidence type="ECO:0000313" key="2">
    <source>
        <dbReference type="Proteomes" id="UP000004550"/>
    </source>
</evidence>
<name>A0A1L5BMJ5_SPHIB</name>
<organism evidence="1 2">
    <name type="scientific">Sphingobium indicum (strain DSM 16412 / CCM 7286 / MTCC 6364 / B90A)</name>
    <dbReference type="NCBI Taxonomy" id="861109"/>
    <lineage>
        <taxon>Bacteria</taxon>
        <taxon>Pseudomonadati</taxon>
        <taxon>Pseudomonadota</taxon>
        <taxon>Alphaproteobacteria</taxon>
        <taxon>Sphingomonadales</taxon>
        <taxon>Sphingomonadaceae</taxon>
        <taxon>Sphingobium</taxon>
    </lineage>
</organism>
<dbReference type="AlphaFoldDB" id="A0A1L5BMJ5"/>
<reference evidence="1 2" key="1">
    <citation type="journal article" date="2012" name="J. Bacteriol.">
        <title>Genome sequence of Sphingobium indicum B90A, a hexachlorocyclohexane-degrading bacterium.</title>
        <authorList>
            <person name="Anand S."/>
            <person name="Sangwan N."/>
            <person name="Lata P."/>
            <person name="Kaur J."/>
            <person name="Dua A."/>
            <person name="Singh A.K."/>
            <person name="Verma M."/>
            <person name="Kaur J."/>
            <person name="Khurana J.P."/>
            <person name="Khurana P."/>
            <person name="Mathur S."/>
            <person name="Lal R."/>
        </authorList>
    </citation>
    <scope>NUCLEOTIDE SEQUENCE [LARGE SCALE GENOMIC DNA]</scope>
    <source>
        <strain evidence="2">DSM 16412 / CCM 7286 / MTCC 6364 / B90A</strain>
    </source>
</reference>
<accession>A0A1L5BMJ5</accession>
<dbReference type="KEGG" id="sinb:SIDU_06145"/>
<dbReference type="RefSeq" id="WP_007685958.1">
    <property type="nucleotide sequence ID" value="NZ_CP013070.1"/>
</dbReference>
<gene>
    <name evidence="1" type="ORF">SIDU_06145</name>
</gene>